<feature type="compositionally biased region" description="Polar residues" evidence="1">
    <location>
        <begin position="26"/>
        <end position="35"/>
    </location>
</feature>
<evidence type="ECO:0000256" key="1">
    <source>
        <dbReference type="SAM" id="MobiDB-lite"/>
    </source>
</evidence>
<name>A0ABS4TK32_9PSEU</name>
<accession>A0ABS4TK32</accession>
<keyword evidence="3" id="KW-1185">Reference proteome</keyword>
<protein>
    <submittedName>
        <fullName evidence="2">Uncharacterized protein</fullName>
    </submittedName>
</protein>
<gene>
    <name evidence="2" type="ORF">JOF56_005169</name>
</gene>
<dbReference type="EMBL" id="JAGINW010000001">
    <property type="protein sequence ID" value="MBP2324784.1"/>
    <property type="molecule type" value="Genomic_DNA"/>
</dbReference>
<evidence type="ECO:0000313" key="3">
    <source>
        <dbReference type="Proteomes" id="UP001519332"/>
    </source>
</evidence>
<proteinExistence type="predicted"/>
<feature type="compositionally biased region" description="Basic and acidic residues" evidence="1">
    <location>
        <begin position="55"/>
        <end position="66"/>
    </location>
</feature>
<feature type="region of interest" description="Disordered" evidence="1">
    <location>
        <begin position="26"/>
        <end position="90"/>
    </location>
</feature>
<comment type="caution">
    <text evidence="2">The sequence shown here is derived from an EMBL/GenBank/DDBJ whole genome shotgun (WGS) entry which is preliminary data.</text>
</comment>
<dbReference type="Proteomes" id="UP001519332">
    <property type="component" value="Unassembled WGS sequence"/>
</dbReference>
<sequence>MSQVSTDLCGKLPATCTPDSTQVQIHINPRGSTRPSPVAYGTAGGRGLDHRRRHGELTHTQPEKKAGIPIRSPGAHQHSPFADGTPDLHE</sequence>
<reference evidence="2 3" key="1">
    <citation type="submission" date="2021-03" db="EMBL/GenBank/DDBJ databases">
        <title>Sequencing the genomes of 1000 actinobacteria strains.</title>
        <authorList>
            <person name="Klenk H.-P."/>
        </authorList>
    </citation>
    <scope>NUCLEOTIDE SEQUENCE [LARGE SCALE GENOMIC DNA]</scope>
    <source>
        <strain evidence="2 3">DSM 46670</strain>
    </source>
</reference>
<evidence type="ECO:0000313" key="2">
    <source>
        <dbReference type="EMBL" id="MBP2324784.1"/>
    </source>
</evidence>
<organism evidence="2 3">
    <name type="scientific">Kibdelosporangium banguiense</name>
    <dbReference type="NCBI Taxonomy" id="1365924"/>
    <lineage>
        <taxon>Bacteria</taxon>
        <taxon>Bacillati</taxon>
        <taxon>Actinomycetota</taxon>
        <taxon>Actinomycetes</taxon>
        <taxon>Pseudonocardiales</taxon>
        <taxon>Pseudonocardiaceae</taxon>
        <taxon>Kibdelosporangium</taxon>
    </lineage>
</organism>